<keyword evidence="3" id="KW-1185">Reference proteome</keyword>
<keyword evidence="1" id="KW-0472">Membrane</keyword>
<accession>A0A1H2FA13</accession>
<evidence type="ECO:0000313" key="3">
    <source>
        <dbReference type="Proteomes" id="UP000243924"/>
    </source>
</evidence>
<dbReference type="AlphaFoldDB" id="A0A1H2FA13"/>
<proteinExistence type="predicted"/>
<name>A0A1H2FA13_9GAMM</name>
<dbReference type="EMBL" id="LT629787">
    <property type="protein sequence ID" value="SDU04201.1"/>
    <property type="molecule type" value="Genomic_DNA"/>
</dbReference>
<dbReference type="PROSITE" id="PS51257">
    <property type="entry name" value="PROKAR_LIPOPROTEIN"/>
    <property type="match status" value="1"/>
</dbReference>
<sequence length="148" mass="16320">MFHKIKLLADRKTGNHCCWLMAIAIMGLIVALTGCGSSAPSSEFTNLPLYVMYNNSESSGDVTVGDLFNFGFSNPNVEKSWKKNGSESWSIILNDKLTGNEITIVINQKSGKAFLDRILVNNQDMSGMQVINMFYQLTATISEAAKKK</sequence>
<reference evidence="3" key="1">
    <citation type="submission" date="2016-10" db="EMBL/GenBank/DDBJ databases">
        <authorList>
            <person name="Varghese N."/>
            <person name="Submissions S."/>
        </authorList>
    </citation>
    <scope>NUCLEOTIDE SEQUENCE [LARGE SCALE GENOMIC DNA]</scope>
    <source>
        <strain evidence="3">CECT 8338</strain>
    </source>
</reference>
<evidence type="ECO:0000313" key="2">
    <source>
        <dbReference type="EMBL" id="SDU04201.1"/>
    </source>
</evidence>
<evidence type="ECO:0000256" key="1">
    <source>
        <dbReference type="SAM" id="Phobius"/>
    </source>
</evidence>
<keyword evidence="1" id="KW-0812">Transmembrane</keyword>
<keyword evidence="1" id="KW-1133">Transmembrane helix</keyword>
<dbReference type="RefSeq" id="WP_092385467.1">
    <property type="nucleotide sequence ID" value="NZ_LT629787.1"/>
</dbReference>
<gene>
    <name evidence="2" type="ORF">SAMN05216210_1404</name>
</gene>
<dbReference type="Proteomes" id="UP000243924">
    <property type="component" value="Chromosome I"/>
</dbReference>
<organism evidence="2 3">
    <name type="scientific">Halopseudomonas salegens</name>
    <dbReference type="NCBI Taxonomy" id="1434072"/>
    <lineage>
        <taxon>Bacteria</taxon>
        <taxon>Pseudomonadati</taxon>
        <taxon>Pseudomonadota</taxon>
        <taxon>Gammaproteobacteria</taxon>
        <taxon>Pseudomonadales</taxon>
        <taxon>Pseudomonadaceae</taxon>
        <taxon>Halopseudomonas</taxon>
    </lineage>
</organism>
<protein>
    <submittedName>
        <fullName evidence="2">Uncharacterized protein</fullName>
    </submittedName>
</protein>
<feature type="transmembrane region" description="Helical" evidence="1">
    <location>
        <begin position="20"/>
        <end position="39"/>
    </location>
</feature>